<feature type="non-terminal residue" evidence="1">
    <location>
        <position position="1"/>
    </location>
</feature>
<feature type="non-terminal residue" evidence="1">
    <location>
        <position position="133"/>
    </location>
</feature>
<organism evidence="1">
    <name type="scientific">Neovison vison</name>
    <name type="common">American mink</name>
    <name type="synonym">Mustela vison</name>
    <dbReference type="NCBI Taxonomy" id="452646"/>
    <lineage>
        <taxon>Eukaryota</taxon>
        <taxon>Metazoa</taxon>
        <taxon>Chordata</taxon>
        <taxon>Craniata</taxon>
        <taxon>Vertebrata</taxon>
        <taxon>Euteleostomi</taxon>
        <taxon>Mammalia</taxon>
        <taxon>Eutheria</taxon>
        <taxon>Laurasiatheria</taxon>
        <taxon>Carnivora</taxon>
        <taxon>Caniformia</taxon>
        <taxon>Musteloidea</taxon>
        <taxon>Mustelidae</taxon>
        <taxon>Mustelinae</taxon>
        <taxon>Neogale</taxon>
    </lineage>
</organism>
<dbReference type="EMBL" id="HAAF01009393">
    <property type="protein sequence ID" value="CCP81217.1"/>
    <property type="molecule type" value="mRNA"/>
</dbReference>
<protein>
    <submittedName>
        <fullName evidence="1">Spen homolog, transcriptional regulator (Drosophila)</fullName>
    </submittedName>
</protein>
<gene>
    <name evidence="1" type="primary">Q5VVE3</name>
</gene>
<accession>U6DGE3</accession>
<proteinExistence type="evidence at transcript level"/>
<sequence length="133" mass="16254">TNGEQLFFLIWWNRRGDFLFCQLPDSYLGLEIFLNVDEFIIVYYLKKEVWGFESYSLSGTTCFQWNYFIWSLRFFFPCGSSKYHLTPLPIKKVDYPHKRGQNWGSYVHNSLPRFNWDYRSCFHTWKRASDNRE</sequence>
<evidence type="ECO:0000313" key="1">
    <source>
        <dbReference type="EMBL" id="CCP81217.1"/>
    </source>
</evidence>
<reference evidence="1" key="1">
    <citation type="submission" date="2012-11" db="EMBL/GenBank/DDBJ databases">
        <title>An American mink transcriptome.</title>
        <authorList>
            <person name="Anistoroaei R."/>
            <person name="Christensen K."/>
        </authorList>
    </citation>
    <scope>NUCLEOTIDE SEQUENCE</scope>
    <source>
        <tissue evidence="1">Pool of brain</tissue>
    </source>
</reference>
<dbReference type="AlphaFoldDB" id="U6DGE3"/>
<name>U6DGE3_NEOVI</name>